<evidence type="ECO:0000313" key="5">
    <source>
        <dbReference type="Proteomes" id="UP000439752"/>
    </source>
</evidence>
<accession>A0A653IIE2</accession>
<evidence type="ECO:0000259" key="3">
    <source>
        <dbReference type="PROSITE" id="PS51186"/>
    </source>
</evidence>
<dbReference type="EMBL" id="CABWKQ010000032">
    <property type="protein sequence ID" value="VWX38390.1"/>
    <property type="molecule type" value="Genomic_DNA"/>
</dbReference>
<dbReference type="Gene3D" id="3.40.630.30">
    <property type="match status" value="1"/>
</dbReference>
<dbReference type="AlphaFoldDB" id="A0A653IIE2"/>
<dbReference type="RefSeq" id="WP_159174039.1">
    <property type="nucleotide sequence ID" value="NZ_LR732312.1"/>
</dbReference>
<keyword evidence="2" id="KW-0012">Acyltransferase</keyword>
<feature type="domain" description="N-acetyltransferase" evidence="3">
    <location>
        <begin position="1"/>
        <end position="152"/>
    </location>
</feature>
<reference evidence="4 5" key="1">
    <citation type="submission" date="2019-10" db="EMBL/GenBank/DDBJ databases">
        <authorList>
            <person name="Karimi E."/>
        </authorList>
    </citation>
    <scope>NUCLEOTIDE SEQUENCE [LARGE SCALE GENOMIC DNA]</scope>
    <source>
        <strain evidence="4">Exiguobacterium sp. 9Y</strain>
    </source>
</reference>
<dbReference type="InterPro" id="IPR016181">
    <property type="entry name" value="Acyl_CoA_acyltransferase"/>
</dbReference>
<evidence type="ECO:0000313" key="4">
    <source>
        <dbReference type="EMBL" id="VWX38390.1"/>
    </source>
</evidence>
<dbReference type="PANTHER" id="PTHR43072">
    <property type="entry name" value="N-ACETYLTRANSFERASE"/>
    <property type="match status" value="1"/>
</dbReference>
<evidence type="ECO:0000256" key="1">
    <source>
        <dbReference type="ARBA" id="ARBA00022679"/>
    </source>
</evidence>
<organism evidence="4 5">
    <name type="scientific">Exiguobacterium oxidotolerans</name>
    <dbReference type="NCBI Taxonomy" id="223958"/>
    <lineage>
        <taxon>Bacteria</taxon>
        <taxon>Bacillati</taxon>
        <taxon>Bacillota</taxon>
        <taxon>Bacilli</taxon>
        <taxon>Bacillales</taxon>
        <taxon>Bacillales Family XII. Incertae Sedis</taxon>
        <taxon>Exiguobacterium</taxon>
    </lineage>
</organism>
<dbReference type="InterPro" id="IPR000182">
    <property type="entry name" value="GNAT_dom"/>
</dbReference>
<dbReference type="SUPFAM" id="SSF55729">
    <property type="entry name" value="Acyl-CoA N-acyltransferases (Nat)"/>
    <property type="match status" value="1"/>
</dbReference>
<dbReference type="CDD" id="cd04301">
    <property type="entry name" value="NAT_SF"/>
    <property type="match status" value="1"/>
</dbReference>
<dbReference type="PANTHER" id="PTHR43072:SF23">
    <property type="entry name" value="UPF0039 PROTEIN C11D3.02C"/>
    <property type="match status" value="1"/>
</dbReference>
<dbReference type="GO" id="GO:0016747">
    <property type="term" value="F:acyltransferase activity, transferring groups other than amino-acyl groups"/>
    <property type="evidence" value="ECO:0007669"/>
    <property type="project" value="InterPro"/>
</dbReference>
<sequence length="178" mass="19998">MNLRAMTATDYPEVSRIYQQGIETQNATFRTEVPPFDYWDTHHHVHSRIVAEESGRLLGWVAISPFSSIPAYAGVAEVSLYIDEDARGKGVGTVLMQAVITSSEAAGIWTLHAQIFPENTASLKLHKRFGFREVGRRERIGQLAGVWRDTVLLERRSEILKNGADAKVDFYTTKGGRY</sequence>
<keyword evidence="5" id="KW-1185">Reference proteome</keyword>
<keyword evidence="1 4" id="KW-0808">Transferase</keyword>
<dbReference type="Proteomes" id="UP000439752">
    <property type="component" value="Unassembled WGS sequence"/>
</dbReference>
<gene>
    <name evidence="4" type="ORF">EXIGUO9Y_380149</name>
</gene>
<evidence type="ECO:0000256" key="2">
    <source>
        <dbReference type="ARBA" id="ARBA00023315"/>
    </source>
</evidence>
<protein>
    <submittedName>
        <fullName evidence="4">N-acetyltransferase</fullName>
    </submittedName>
</protein>
<dbReference type="Pfam" id="PF00583">
    <property type="entry name" value="Acetyltransf_1"/>
    <property type="match status" value="1"/>
</dbReference>
<name>A0A653IIE2_9BACL</name>
<proteinExistence type="predicted"/>
<dbReference type="PROSITE" id="PS51186">
    <property type="entry name" value="GNAT"/>
    <property type="match status" value="1"/>
</dbReference>